<name>A0A5N5QQT0_9AGAM</name>
<comment type="subcellular location">
    <subcellularLocation>
        <location evidence="1">Secreted</location>
    </subcellularLocation>
</comment>
<comment type="catalytic activity">
    <reaction evidence="13">
        <text>1D-myo-inositol hexakisphosphate + H2O = 1D-myo-inositol 1,2,4,5,6-pentakisphosphate + phosphate</text>
        <dbReference type="Rhea" id="RHEA:16989"/>
        <dbReference type="ChEBI" id="CHEBI:15377"/>
        <dbReference type="ChEBI" id="CHEBI:43474"/>
        <dbReference type="ChEBI" id="CHEBI:57798"/>
        <dbReference type="ChEBI" id="CHEBI:58130"/>
        <dbReference type="EC" id="3.1.3.8"/>
    </reaction>
    <physiologicalReaction direction="left-to-right" evidence="13">
        <dbReference type="Rhea" id="RHEA:16990"/>
    </physiologicalReaction>
</comment>
<keyword evidence="6" id="KW-0325">Glycoprotein</keyword>
<evidence type="ECO:0000256" key="9">
    <source>
        <dbReference type="ARBA" id="ARBA00043670"/>
    </source>
</evidence>
<dbReference type="Pfam" id="PF00328">
    <property type="entry name" value="His_Phos_2"/>
    <property type="match status" value="1"/>
</dbReference>
<keyword evidence="4" id="KW-0378">Hydrolase</keyword>
<evidence type="ECO:0000313" key="18">
    <source>
        <dbReference type="EMBL" id="KAB5593516.1"/>
    </source>
</evidence>
<dbReference type="PANTHER" id="PTHR20963:SF24">
    <property type="entry name" value="3-PHYTASE B"/>
    <property type="match status" value="1"/>
</dbReference>
<evidence type="ECO:0000256" key="2">
    <source>
        <dbReference type="ARBA" id="ARBA00011245"/>
    </source>
</evidence>
<dbReference type="AlphaFoldDB" id="A0A5N5QQT0"/>
<keyword evidence="19" id="KW-1185">Reference proteome</keyword>
<dbReference type="SUPFAM" id="SSF53254">
    <property type="entry name" value="Phosphoglycerate mutase-like"/>
    <property type="match status" value="1"/>
</dbReference>
<dbReference type="InterPro" id="IPR016274">
    <property type="entry name" value="Histidine_acid_Pase_euk"/>
</dbReference>
<organism evidence="18 19">
    <name type="scientific">Ceratobasidium theobromae</name>
    <dbReference type="NCBI Taxonomy" id="1582974"/>
    <lineage>
        <taxon>Eukaryota</taxon>
        <taxon>Fungi</taxon>
        <taxon>Dikarya</taxon>
        <taxon>Basidiomycota</taxon>
        <taxon>Agaricomycotina</taxon>
        <taxon>Agaricomycetes</taxon>
        <taxon>Cantharellales</taxon>
        <taxon>Ceratobasidiaceae</taxon>
        <taxon>Ceratobasidium</taxon>
    </lineage>
</organism>
<evidence type="ECO:0000256" key="14">
    <source>
        <dbReference type="ARBA" id="ARBA00044106"/>
    </source>
</evidence>
<proteinExistence type="predicted"/>
<dbReference type="PROSITE" id="PS00616">
    <property type="entry name" value="HIS_ACID_PHOSPHAT_1"/>
    <property type="match status" value="1"/>
</dbReference>
<dbReference type="CDD" id="cd07061">
    <property type="entry name" value="HP_HAP_like"/>
    <property type="match status" value="1"/>
</dbReference>
<evidence type="ECO:0000256" key="12">
    <source>
        <dbReference type="ARBA" id="ARBA00043748"/>
    </source>
</evidence>
<accession>A0A5N5QQT0</accession>
<dbReference type="EMBL" id="SSOP01000036">
    <property type="protein sequence ID" value="KAB5593516.1"/>
    <property type="molecule type" value="Genomic_DNA"/>
</dbReference>
<dbReference type="GO" id="GO:0003993">
    <property type="term" value="F:acid phosphatase activity"/>
    <property type="evidence" value="ECO:0007669"/>
    <property type="project" value="TreeGrafter"/>
</dbReference>
<dbReference type="InterPro" id="IPR033379">
    <property type="entry name" value="Acid_Pase_AS"/>
</dbReference>
<dbReference type="InterPro" id="IPR000560">
    <property type="entry name" value="His_Pase_clade-2"/>
</dbReference>
<evidence type="ECO:0000256" key="17">
    <source>
        <dbReference type="PIRSR" id="PIRSR000894-2"/>
    </source>
</evidence>
<comment type="caution">
    <text evidence="18">The sequence shown here is derived from an EMBL/GenBank/DDBJ whole genome shotgun (WGS) entry which is preliminary data.</text>
</comment>
<comment type="catalytic activity">
    <reaction evidence="10">
        <text>1D-myo-inositol 1,2-bisphosphate + H2O = 1D-myo-inositol 2-phosphate + phosphate</text>
        <dbReference type="Rhea" id="RHEA:77135"/>
        <dbReference type="ChEBI" id="CHEBI:15377"/>
        <dbReference type="ChEBI" id="CHEBI:43474"/>
        <dbReference type="ChEBI" id="CHEBI:84142"/>
        <dbReference type="ChEBI" id="CHEBI:195539"/>
    </reaction>
    <physiologicalReaction direction="left-to-right" evidence="10">
        <dbReference type="Rhea" id="RHEA:77136"/>
    </physiologicalReaction>
</comment>
<comment type="subunit">
    <text evidence="2">Monomer.</text>
</comment>
<feature type="disulfide bond" evidence="17">
    <location>
        <begin position="299"/>
        <end position="314"/>
    </location>
</feature>
<evidence type="ECO:0000256" key="8">
    <source>
        <dbReference type="ARBA" id="ARBA00042300"/>
    </source>
</evidence>
<evidence type="ECO:0000256" key="16">
    <source>
        <dbReference type="PIRSR" id="PIRSR000894-1"/>
    </source>
</evidence>
<reference evidence="18 19" key="1">
    <citation type="journal article" date="2019" name="Fungal Biol. Biotechnol.">
        <title>Draft genome sequence of fastidious pathogen Ceratobasidium theobromae, which causes vascular-streak dieback in Theobroma cacao.</title>
        <authorList>
            <person name="Ali S.S."/>
            <person name="Asman A."/>
            <person name="Shao J."/>
            <person name="Firmansyah A.P."/>
            <person name="Susilo A.W."/>
            <person name="Rosmana A."/>
            <person name="McMahon P."/>
            <person name="Junaid M."/>
            <person name="Guest D."/>
            <person name="Kheng T.Y."/>
            <person name="Meinhardt L.W."/>
            <person name="Bailey B.A."/>
        </authorList>
    </citation>
    <scope>NUCLEOTIDE SEQUENCE [LARGE SCALE GENOMIC DNA]</scope>
    <source>
        <strain evidence="18 19">CT2</strain>
    </source>
</reference>
<evidence type="ECO:0000256" key="3">
    <source>
        <dbReference type="ARBA" id="ARBA00022525"/>
    </source>
</evidence>
<evidence type="ECO:0000256" key="11">
    <source>
        <dbReference type="ARBA" id="ARBA00043721"/>
    </source>
</evidence>
<evidence type="ECO:0000313" key="19">
    <source>
        <dbReference type="Proteomes" id="UP000383932"/>
    </source>
</evidence>
<evidence type="ECO:0000256" key="7">
    <source>
        <dbReference type="ARBA" id="ARBA00041857"/>
    </source>
</evidence>
<comment type="catalytic activity">
    <reaction evidence="12">
        <text>1D-myo-inositol 1,2,4,5,6-pentakisphosphate + H2O = 1D-myo-inositol 1,2,5,6-tetrakisphosphate + phosphate</text>
        <dbReference type="Rhea" id="RHEA:77115"/>
        <dbReference type="ChEBI" id="CHEBI:15377"/>
        <dbReference type="ChEBI" id="CHEBI:43474"/>
        <dbReference type="ChEBI" id="CHEBI:57798"/>
        <dbReference type="ChEBI" id="CHEBI:195535"/>
    </reaction>
    <physiologicalReaction direction="left-to-right" evidence="12">
        <dbReference type="Rhea" id="RHEA:77116"/>
    </physiologicalReaction>
</comment>
<dbReference type="Proteomes" id="UP000383932">
    <property type="component" value="Unassembled WGS sequence"/>
</dbReference>
<dbReference type="GO" id="GO:0016158">
    <property type="term" value="F:inositol hexakisphosphate 3-phosphatase activity"/>
    <property type="evidence" value="ECO:0007669"/>
    <property type="project" value="UniProtKB-EC"/>
</dbReference>
<dbReference type="GO" id="GO:0005576">
    <property type="term" value="C:extracellular region"/>
    <property type="evidence" value="ECO:0007669"/>
    <property type="project" value="UniProtKB-SubCell"/>
</dbReference>
<feature type="active site" description="Proton donor" evidence="16">
    <location>
        <position position="397"/>
    </location>
</feature>
<evidence type="ECO:0000256" key="13">
    <source>
        <dbReference type="ARBA" id="ARBA00043788"/>
    </source>
</evidence>
<comment type="catalytic activity">
    <reaction evidence="9">
        <text>1D-myo-inositol 1,2,5,6-tetrakisphosphate + H2O = 1D-myo-inositol 1,2,6-trisphosphate + phosphate</text>
        <dbReference type="Rhea" id="RHEA:77119"/>
        <dbReference type="ChEBI" id="CHEBI:15377"/>
        <dbReference type="ChEBI" id="CHEBI:43474"/>
        <dbReference type="ChEBI" id="CHEBI:195535"/>
        <dbReference type="ChEBI" id="CHEBI:195537"/>
    </reaction>
    <physiologicalReaction direction="left-to-right" evidence="9">
        <dbReference type="Rhea" id="RHEA:77120"/>
    </physiologicalReaction>
</comment>
<gene>
    <name evidence="18" type="ORF">CTheo_3064</name>
</gene>
<dbReference type="PIRSF" id="PIRSF000894">
    <property type="entry name" value="Acid_phosphatase"/>
    <property type="match status" value="1"/>
</dbReference>
<dbReference type="InterPro" id="IPR029033">
    <property type="entry name" value="His_PPase_superfam"/>
</dbReference>
<protein>
    <recommendedName>
        <fullName evidence="14">Phytase A</fullName>
    </recommendedName>
    <alternativeName>
        <fullName evidence="15">Histidine acid phosphatase phyA</fullName>
    </alternativeName>
    <alternativeName>
        <fullName evidence="8">Myo-inositol hexakisphosphate phosphohydrolase A</fullName>
    </alternativeName>
    <alternativeName>
        <fullName evidence="7">Myo-inositol-hexaphosphate 3-phosphohydrolase A</fullName>
    </alternativeName>
</protein>
<evidence type="ECO:0000256" key="15">
    <source>
        <dbReference type="ARBA" id="ARBA00044262"/>
    </source>
</evidence>
<evidence type="ECO:0000256" key="10">
    <source>
        <dbReference type="ARBA" id="ARBA00043675"/>
    </source>
</evidence>
<sequence length="513" mass="55276">MAAYSFSPRLNVYEKEPIEPCGKLEDARKEINSHPPRRKMGIKDALLFGSLLSVAAYVNSKPLLDFPRSDAKWPSMPTYDLDPKISHNLGPYGPRYAVPSKISSKVPKGCNVELINILQRHGARYPTSGSGKSIEATLAKLRAVTNITDPSLQFIPSFTYSYIGDQLVPFGRLQSYISGQIIAQKYASLGTFTFVRAAQKDRIVESSRWWQQGFQGGTYHVSAASLPQPDVSIVISDTSNNTLNVQTCVAAEALDPAPGDIASTTWLGTFAPLVTKRLNERLPGADLNDNDTINLMSLCGFDTAAKNGTASPWCGVFTNDEWKSNEYYYDLEKYYSKSYGSAYARSQGAGWVNELLARLTNTPVHDQTTTNSTLDSSSTTFPVGSNAPRIFADFSSDNNIAMILSALGILQDTSPLPPTGPIPPSQSQQFLVSKLVPFAGSTVVEKLSCSASPKSTLAKGTYVRIIINDAVVSLGGLGQCGSLGATDGLCALDKFVASQAFARAGGNFTSCFA</sequence>
<feature type="disulfide bond" evidence="17">
    <location>
        <begin position="480"/>
        <end position="490"/>
    </location>
</feature>
<evidence type="ECO:0000256" key="6">
    <source>
        <dbReference type="ARBA" id="ARBA00023180"/>
    </source>
</evidence>
<comment type="catalytic activity">
    <reaction evidence="11">
        <text>1D-myo-inositol 1,2,6-trisphosphate + H2O = 1D-myo-inositol 1,2-bisphosphate + phosphate</text>
        <dbReference type="Rhea" id="RHEA:77131"/>
        <dbReference type="ChEBI" id="CHEBI:15377"/>
        <dbReference type="ChEBI" id="CHEBI:43474"/>
        <dbReference type="ChEBI" id="CHEBI:195537"/>
        <dbReference type="ChEBI" id="CHEBI:195539"/>
    </reaction>
    <physiologicalReaction direction="left-to-right" evidence="11">
        <dbReference type="Rhea" id="RHEA:77132"/>
    </physiologicalReaction>
</comment>
<evidence type="ECO:0000256" key="5">
    <source>
        <dbReference type="ARBA" id="ARBA00023157"/>
    </source>
</evidence>
<keyword evidence="3" id="KW-0964">Secreted</keyword>
<dbReference type="Gene3D" id="3.40.50.1240">
    <property type="entry name" value="Phosphoglycerate mutase-like"/>
    <property type="match status" value="1"/>
</dbReference>
<evidence type="ECO:0000256" key="4">
    <source>
        <dbReference type="ARBA" id="ARBA00022801"/>
    </source>
</evidence>
<dbReference type="OrthoDB" id="6509975at2759"/>
<feature type="active site" description="Nucleophile" evidence="16">
    <location>
        <position position="121"/>
    </location>
</feature>
<feature type="disulfide bond" evidence="17">
    <location>
        <begin position="110"/>
        <end position="449"/>
    </location>
</feature>
<feature type="disulfide bond" evidence="17">
    <location>
        <begin position="248"/>
        <end position="511"/>
    </location>
</feature>
<dbReference type="PANTHER" id="PTHR20963">
    <property type="entry name" value="MULTIPLE INOSITOL POLYPHOSPHATE PHOSPHATASE-RELATED"/>
    <property type="match status" value="1"/>
</dbReference>
<evidence type="ECO:0000256" key="1">
    <source>
        <dbReference type="ARBA" id="ARBA00004613"/>
    </source>
</evidence>
<keyword evidence="5 17" id="KW-1015">Disulfide bond</keyword>